<dbReference type="EMBL" id="FCOJ02000037">
    <property type="protein sequence ID" value="SAK74267.1"/>
    <property type="molecule type" value="Genomic_DNA"/>
</dbReference>
<comment type="caution">
    <text evidence="1">The sequence shown here is derived from an EMBL/GenBank/DDBJ whole genome shotgun (WGS) entry which is preliminary data.</text>
</comment>
<dbReference type="Proteomes" id="UP000054596">
    <property type="component" value="Unassembled WGS sequence"/>
</dbReference>
<proteinExistence type="predicted"/>
<accession>A0A158BYC1</accession>
<sequence>MFLNKSVYRVELKINSLLREVAAIDRSYIFDNKLYLFSNEAEGYSYRSVRLDWTAPKKIGKEFRIVEASPDSNVRGPIDFKRKFQALALLHDGASVAAVSRGVSLSATTAYRYRRELKGLVALRPQNTNSLLRILAFPGGGEGR</sequence>
<keyword evidence="2" id="KW-1185">Reference proteome</keyword>
<name>A0A158BYC1_9BURK</name>
<protein>
    <submittedName>
        <fullName evidence="1">Uncharacterized protein</fullName>
    </submittedName>
</protein>
<evidence type="ECO:0000313" key="2">
    <source>
        <dbReference type="Proteomes" id="UP000054596"/>
    </source>
</evidence>
<gene>
    <name evidence="1" type="ORF">AWB82_04639</name>
</gene>
<dbReference type="RefSeq" id="WP_086971360.1">
    <property type="nucleotide sequence ID" value="NZ_FCOJ02000037.1"/>
</dbReference>
<reference evidence="1" key="1">
    <citation type="submission" date="2016-01" db="EMBL/GenBank/DDBJ databases">
        <authorList>
            <person name="Peeters C."/>
        </authorList>
    </citation>
    <scope>NUCLEOTIDE SEQUENCE [LARGE SCALE GENOMIC DNA]</scope>
    <source>
        <strain evidence="1">LMG 29325</strain>
    </source>
</reference>
<evidence type="ECO:0000313" key="1">
    <source>
        <dbReference type="EMBL" id="SAK74267.1"/>
    </source>
</evidence>
<organism evidence="1 2">
    <name type="scientific">Caballeronia glebae</name>
    <dbReference type="NCBI Taxonomy" id="1777143"/>
    <lineage>
        <taxon>Bacteria</taxon>
        <taxon>Pseudomonadati</taxon>
        <taxon>Pseudomonadota</taxon>
        <taxon>Betaproteobacteria</taxon>
        <taxon>Burkholderiales</taxon>
        <taxon>Burkholderiaceae</taxon>
        <taxon>Caballeronia</taxon>
    </lineage>
</organism>
<dbReference type="AlphaFoldDB" id="A0A158BYC1"/>
<dbReference type="OrthoDB" id="9134347at2"/>